<feature type="domain" description="DUF8212" evidence="2">
    <location>
        <begin position="273"/>
        <end position="296"/>
    </location>
</feature>
<sequence length="466" mass="52480">MSWAATRSTTRVEDKAYCLMGLFGINMPMIYGEGEAAFQRLQKEIMGITNQSSGLRLLAVGSRPLTIETFSPQEAPSYAILSHTWSVSEVSFQDILVGKAPDRRGYQKIKSCCEQAARDGYKYLWVDTCCIDKTSSAELQEAICSMYKWYKNAGVCYTYLEDYDGSSPLSQLSSCKWFKRGWTLQELIAPAIVKFYDLKWEKIGSKDNLCQQISDITGIDPDVLRGADPTKLTVAERMSWASERLTSRIEDVAYSLMGLFNVFMPMLYGEGNRAFIRLQEEIMKQSEDYTIFAWKSRGSDSLRRGLLAHSPSEFETSSRSQAMIQDTVQVISEYKTPDQQLCVPAALTSRGLLIGLPLLRQDVVGNEVPQPYALATTRFDFKRLRGTYLTPGDDAFLRSSKYLALICRSGARNSRNSSILCIWLRKDPESGIFTRLWPGSVALLPEKRASEFKLHTIYVLPSGTEG</sequence>
<dbReference type="AlphaFoldDB" id="A0A9P6VGJ6"/>
<dbReference type="Pfam" id="PF06985">
    <property type="entry name" value="HET"/>
    <property type="match status" value="1"/>
</dbReference>
<gene>
    <name evidence="3" type="ORF">D0Z07_6864</name>
</gene>
<dbReference type="Proteomes" id="UP000785200">
    <property type="component" value="Unassembled WGS sequence"/>
</dbReference>
<dbReference type="OrthoDB" id="20872at2759"/>
<keyword evidence="4" id="KW-1185">Reference proteome</keyword>
<proteinExistence type="predicted"/>
<name>A0A9P6VGJ6_9HELO</name>
<reference evidence="3" key="1">
    <citation type="submission" date="2019-07" db="EMBL/GenBank/DDBJ databases">
        <title>Hyphodiscus hymeniophilus genome sequencing and assembly.</title>
        <authorList>
            <person name="Kramer G."/>
            <person name="Nodwell J."/>
        </authorList>
    </citation>
    <scope>NUCLEOTIDE SEQUENCE</scope>
    <source>
        <strain evidence="3">ATCC 34498</strain>
    </source>
</reference>
<evidence type="ECO:0000313" key="4">
    <source>
        <dbReference type="Proteomes" id="UP000785200"/>
    </source>
</evidence>
<organism evidence="3 4">
    <name type="scientific">Hyphodiscus hymeniophilus</name>
    <dbReference type="NCBI Taxonomy" id="353542"/>
    <lineage>
        <taxon>Eukaryota</taxon>
        <taxon>Fungi</taxon>
        <taxon>Dikarya</taxon>
        <taxon>Ascomycota</taxon>
        <taxon>Pezizomycotina</taxon>
        <taxon>Leotiomycetes</taxon>
        <taxon>Helotiales</taxon>
        <taxon>Hyphodiscaceae</taxon>
        <taxon>Hyphodiscus</taxon>
    </lineage>
</organism>
<protein>
    <submittedName>
        <fullName evidence="3">Vegetative incompatibility HET-E-1</fullName>
    </submittedName>
</protein>
<dbReference type="Pfam" id="PF26640">
    <property type="entry name" value="DUF8212"/>
    <property type="match status" value="1"/>
</dbReference>
<dbReference type="InterPro" id="IPR058525">
    <property type="entry name" value="DUF8212"/>
</dbReference>
<dbReference type="InterPro" id="IPR010730">
    <property type="entry name" value="HET"/>
</dbReference>
<comment type="caution">
    <text evidence="3">The sequence shown here is derived from an EMBL/GenBank/DDBJ whole genome shotgun (WGS) entry which is preliminary data.</text>
</comment>
<evidence type="ECO:0000313" key="3">
    <source>
        <dbReference type="EMBL" id="KAG0647601.1"/>
    </source>
</evidence>
<accession>A0A9P6VGJ6</accession>
<evidence type="ECO:0000259" key="1">
    <source>
        <dbReference type="Pfam" id="PF06985"/>
    </source>
</evidence>
<dbReference type="PANTHER" id="PTHR10622">
    <property type="entry name" value="HET DOMAIN-CONTAINING PROTEIN"/>
    <property type="match status" value="1"/>
</dbReference>
<feature type="domain" description="Heterokaryon incompatibility" evidence="1">
    <location>
        <begin position="78"/>
        <end position="167"/>
    </location>
</feature>
<evidence type="ECO:0000259" key="2">
    <source>
        <dbReference type="Pfam" id="PF26640"/>
    </source>
</evidence>
<dbReference type="EMBL" id="VNKQ01000012">
    <property type="protein sequence ID" value="KAG0647601.1"/>
    <property type="molecule type" value="Genomic_DNA"/>
</dbReference>
<dbReference type="PANTHER" id="PTHR10622:SF10">
    <property type="entry name" value="HET DOMAIN-CONTAINING PROTEIN"/>
    <property type="match status" value="1"/>
</dbReference>